<dbReference type="PANTHER" id="PTHR42924">
    <property type="entry name" value="EXONUCLEASE"/>
    <property type="match status" value="1"/>
</dbReference>
<feature type="compositionally biased region" description="Basic and acidic residues" evidence="1">
    <location>
        <begin position="256"/>
        <end position="266"/>
    </location>
</feature>
<dbReference type="InterPro" id="IPR003141">
    <property type="entry name" value="Pol/His_phosphatase_N"/>
</dbReference>
<evidence type="ECO:0000259" key="2">
    <source>
        <dbReference type="SMART" id="SM00481"/>
    </source>
</evidence>
<dbReference type="SUPFAM" id="SSF89550">
    <property type="entry name" value="PHP domain-like"/>
    <property type="match status" value="1"/>
</dbReference>
<proteinExistence type="predicted"/>
<dbReference type="InterPro" id="IPR052018">
    <property type="entry name" value="PHP_domain"/>
</dbReference>
<dbReference type="GO" id="GO:0004534">
    <property type="term" value="F:5'-3' RNA exonuclease activity"/>
    <property type="evidence" value="ECO:0007669"/>
    <property type="project" value="TreeGrafter"/>
</dbReference>
<evidence type="ECO:0000313" key="3">
    <source>
        <dbReference type="EMBL" id="SVA74722.1"/>
    </source>
</evidence>
<protein>
    <recommendedName>
        <fullName evidence="2">Polymerase/histidinol phosphatase N-terminal domain-containing protein</fullName>
    </recommendedName>
</protein>
<gene>
    <name evidence="3" type="ORF">METZ01_LOCUS127576</name>
</gene>
<dbReference type="SMART" id="SM00481">
    <property type="entry name" value="POLIIIAc"/>
    <property type="match status" value="1"/>
</dbReference>
<feature type="region of interest" description="Disordered" evidence="1">
    <location>
        <begin position="256"/>
        <end position="276"/>
    </location>
</feature>
<dbReference type="Pfam" id="PF02811">
    <property type="entry name" value="PHP"/>
    <property type="match status" value="1"/>
</dbReference>
<dbReference type="CDD" id="cd07438">
    <property type="entry name" value="PHP_HisPPase_AMP"/>
    <property type="match status" value="1"/>
</dbReference>
<dbReference type="Gene3D" id="1.10.150.650">
    <property type="match status" value="1"/>
</dbReference>
<name>A0A381YDQ3_9ZZZZ</name>
<evidence type="ECO:0000256" key="1">
    <source>
        <dbReference type="SAM" id="MobiDB-lite"/>
    </source>
</evidence>
<accession>A0A381YDQ3</accession>
<dbReference type="PANTHER" id="PTHR42924:SF3">
    <property type="entry name" value="POLYMERASE_HISTIDINOL PHOSPHATASE N-TERMINAL DOMAIN-CONTAINING PROTEIN"/>
    <property type="match status" value="1"/>
</dbReference>
<dbReference type="InterPro" id="IPR016195">
    <property type="entry name" value="Pol/histidinol_Pase-like"/>
</dbReference>
<dbReference type="EMBL" id="UINC01017902">
    <property type="protein sequence ID" value="SVA74722.1"/>
    <property type="molecule type" value="Genomic_DNA"/>
</dbReference>
<dbReference type="InterPro" id="IPR004013">
    <property type="entry name" value="PHP_dom"/>
</dbReference>
<reference evidence="3" key="1">
    <citation type="submission" date="2018-05" db="EMBL/GenBank/DDBJ databases">
        <authorList>
            <person name="Lanie J.A."/>
            <person name="Ng W.-L."/>
            <person name="Kazmierczak K.M."/>
            <person name="Andrzejewski T.M."/>
            <person name="Davidsen T.M."/>
            <person name="Wayne K.J."/>
            <person name="Tettelin H."/>
            <person name="Glass J.I."/>
            <person name="Rusch D."/>
            <person name="Podicherti R."/>
            <person name="Tsui H.-C.T."/>
            <person name="Winkler M.E."/>
        </authorList>
    </citation>
    <scope>NUCLEOTIDE SEQUENCE</scope>
</reference>
<dbReference type="Gene3D" id="3.20.20.140">
    <property type="entry name" value="Metal-dependent hydrolases"/>
    <property type="match status" value="1"/>
</dbReference>
<feature type="domain" description="Polymerase/histidinol phosphatase N-terminal" evidence="2">
    <location>
        <begin position="6"/>
        <end position="71"/>
    </location>
</feature>
<sequence>MDHIEVDLHLHTNHSDGALSPSELVELCFERGLHTIAVTDHDTTSALQEAREGASKLGIRLINGIELGTSYLKDEVHILGYGIDLQDVGFQDRLSVFRKGRLLRGKKIIEKLVSIGLNISWEMVRNIAQGDSVGRPHIAMALVELGYSTNIKDAFKRYLNVDSPGFVPREMITPTEAVEILRDNGSLAVLAHPLLSNSKSGRKSIQNLIELIPKLCEAGLGGIEVYYGDYDSSQVSDLIEIAEKYSLIKCGGSDYHNSENRNDPHPGDVGPPPESVDQIDLAISRDF</sequence>
<dbReference type="AlphaFoldDB" id="A0A381YDQ3"/>
<organism evidence="3">
    <name type="scientific">marine metagenome</name>
    <dbReference type="NCBI Taxonomy" id="408172"/>
    <lineage>
        <taxon>unclassified sequences</taxon>
        <taxon>metagenomes</taxon>
        <taxon>ecological metagenomes</taxon>
    </lineage>
</organism>
<dbReference type="GO" id="GO:0035312">
    <property type="term" value="F:5'-3' DNA exonuclease activity"/>
    <property type="evidence" value="ECO:0007669"/>
    <property type="project" value="TreeGrafter"/>
</dbReference>